<gene>
    <name evidence="9" type="primary">hisC</name>
    <name evidence="11" type="ORF">LUCI_1078</name>
</gene>
<organism evidence="11 12">
    <name type="scientific">Lucifera butyrica</name>
    <dbReference type="NCBI Taxonomy" id="1351585"/>
    <lineage>
        <taxon>Bacteria</taxon>
        <taxon>Bacillati</taxon>
        <taxon>Bacillota</taxon>
        <taxon>Negativicutes</taxon>
        <taxon>Veillonellales</taxon>
        <taxon>Veillonellaceae</taxon>
        <taxon>Lucifera</taxon>
    </lineage>
</organism>
<dbReference type="UniPathway" id="UPA00031">
    <property type="reaction ID" value="UER00012"/>
</dbReference>
<evidence type="ECO:0000313" key="11">
    <source>
        <dbReference type="EMBL" id="VBB05867.1"/>
    </source>
</evidence>
<dbReference type="OrthoDB" id="9813612at2"/>
<dbReference type="PROSITE" id="PS00599">
    <property type="entry name" value="AA_TRANSFER_CLASS_2"/>
    <property type="match status" value="1"/>
</dbReference>
<dbReference type="EC" id="2.6.1.9" evidence="9"/>
<evidence type="ECO:0000256" key="3">
    <source>
        <dbReference type="ARBA" id="ARBA00011738"/>
    </source>
</evidence>
<dbReference type="SUPFAM" id="SSF53383">
    <property type="entry name" value="PLP-dependent transferases"/>
    <property type="match status" value="1"/>
</dbReference>
<name>A0A498R4X1_9FIRM</name>
<dbReference type="HAMAP" id="MF_01023">
    <property type="entry name" value="HisC_aminotrans_2"/>
    <property type="match status" value="1"/>
</dbReference>
<comment type="catalytic activity">
    <reaction evidence="9">
        <text>L-histidinol phosphate + 2-oxoglutarate = 3-(imidazol-4-yl)-2-oxopropyl phosphate + L-glutamate</text>
        <dbReference type="Rhea" id="RHEA:23744"/>
        <dbReference type="ChEBI" id="CHEBI:16810"/>
        <dbReference type="ChEBI" id="CHEBI:29985"/>
        <dbReference type="ChEBI" id="CHEBI:57766"/>
        <dbReference type="ChEBI" id="CHEBI:57980"/>
        <dbReference type="EC" id="2.6.1.9"/>
    </reaction>
</comment>
<dbReference type="CDD" id="cd00609">
    <property type="entry name" value="AAT_like"/>
    <property type="match status" value="1"/>
</dbReference>
<comment type="cofactor">
    <cofactor evidence="1 9">
        <name>pyridoxal 5'-phosphate</name>
        <dbReference type="ChEBI" id="CHEBI:597326"/>
    </cofactor>
</comment>
<dbReference type="NCBIfam" id="TIGR01141">
    <property type="entry name" value="hisC"/>
    <property type="match status" value="1"/>
</dbReference>
<dbReference type="GO" id="GO:0004400">
    <property type="term" value="F:histidinol-phosphate transaminase activity"/>
    <property type="evidence" value="ECO:0007669"/>
    <property type="project" value="UniProtKB-UniRule"/>
</dbReference>
<sequence>MWQIRPGLETLKPYSVEETAWKIRLDANERPANLPPAVRDEVAARLAALPFHRYPDMHMTTLRTMIARSLGVTAGQVLIGSGSSEILAVLCQIFGGRDRHIVFPAPSFSMYGIYAKLSDSRPAVVQLETDFSLDREKVLAAAAKTEAGLIILCTPNNPTGNVIPLPDIEYILSRASCPVIVDEAYQEFAAGPSALSLLGKYPNLIVARTFSKAYGLASARVGYMVAGEALAREVSKVLLPYHVNALSLTAAEVVYARRDDFAPGIREIIAERERLSSELSRVKGLTVFPSATNFLLVQAQAPELLLQCFRQGEIGVRDFSKASGLTGCVRITVGTAAENDSLLAAARQYGKDR</sequence>
<proteinExistence type="inferred from homology"/>
<dbReference type="PANTHER" id="PTHR42885:SF2">
    <property type="entry name" value="HISTIDINOL-PHOSPHATE AMINOTRANSFERASE"/>
    <property type="match status" value="1"/>
</dbReference>
<evidence type="ECO:0000256" key="7">
    <source>
        <dbReference type="ARBA" id="ARBA00022898"/>
    </source>
</evidence>
<dbReference type="GO" id="GO:0000105">
    <property type="term" value="P:L-histidine biosynthetic process"/>
    <property type="evidence" value="ECO:0007669"/>
    <property type="project" value="UniProtKB-UniRule"/>
</dbReference>
<evidence type="ECO:0000256" key="1">
    <source>
        <dbReference type="ARBA" id="ARBA00001933"/>
    </source>
</evidence>
<feature type="domain" description="Aminotransferase class I/classII large" evidence="10">
    <location>
        <begin position="22"/>
        <end position="344"/>
    </location>
</feature>
<comment type="similarity">
    <text evidence="2 9">Belongs to the class-II pyridoxal-phosphate-dependent aminotransferase family. Histidinol-phosphate aminotransferase subfamily.</text>
</comment>
<dbReference type="PANTHER" id="PTHR42885">
    <property type="entry name" value="HISTIDINOL-PHOSPHATE AMINOTRANSFERASE-RELATED"/>
    <property type="match status" value="1"/>
</dbReference>
<keyword evidence="6 9" id="KW-0808">Transferase</keyword>
<dbReference type="Proteomes" id="UP000277811">
    <property type="component" value="Unassembled WGS sequence"/>
</dbReference>
<dbReference type="EMBL" id="UPPP01000059">
    <property type="protein sequence ID" value="VBB05867.1"/>
    <property type="molecule type" value="Genomic_DNA"/>
</dbReference>
<dbReference type="InterPro" id="IPR015422">
    <property type="entry name" value="PyrdxlP-dep_Trfase_small"/>
</dbReference>
<evidence type="ECO:0000256" key="5">
    <source>
        <dbReference type="ARBA" id="ARBA00022605"/>
    </source>
</evidence>
<comment type="pathway">
    <text evidence="9">Amino-acid biosynthesis; L-histidine biosynthesis; L-histidine from 5-phospho-alpha-D-ribose 1-diphosphate: step 7/9.</text>
</comment>
<dbReference type="Gene3D" id="3.90.1150.10">
    <property type="entry name" value="Aspartate Aminotransferase, domain 1"/>
    <property type="match status" value="1"/>
</dbReference>
<dbReference type="GO" id="GO:0030170">
    <property type="term" value="F:pyridoxal phosphate binding"/>
    <property type="evidence" value="ECO:0007669"/>
    <property type="project" value="InterPro"/>
</dbReference>
<evidence type="ECO:0000259" key="10">
    <source>
        <dbReference type="Pfam" id="PF00155"/>
    </source>
</evidence>
<dbReference type="Gene3D" id="3.40.640.10">
    <property type="entry name" value="Type I PLP-dependent aspartate aminotransferase-like (Major domain)"/>
    <property type="match status" value="1"/>
</dbReference>
<keyword evidence="7 9" id="KW-0663">Pyridoxal phosphate</keyword>
<feature type="modified residue" description="N6-(pyridoxal phosphate)lysine" evidence="9">
    <location>
        <position position="212"/>
    </location>
</feature>
<keyword evidence="12" id="KW-1185">Reference proteome</keyword>
<comment type="subunit">
    <text evidence="3 9">Homodimer.</text>
</comment>
<evidence type="ECO:0000256" key="9">
    <source>
        <dbReference type="HAMAP-Rule" id="MF_01023"/>
    </source>
</evidence>
<reference evidence="11 12" key="1">
    <citation type="submission" date="2018-06" db="EMBL/GenBank/DDBJ databases">
        <authorList>
            <person name="Strepis N."/>
        </authorList>
    </citation>
    <scope>NUCLEOTIDE SEQUENCE [LARGE SCALE GENOMIC DNA]</scope>
    <source>
        <strain evidence="11">LUCI</strain>
    </source>
</reference>
<keyword evidence="5 9" id="KW-0028">Amino-acid biosynthesis</keyword>
<keyword evidence="4 9" id="KW-0032">Aminotransferase</keyword>
<dbReference type="Pfam" id="PF00155">
    <property type="entry name" value="Aminotran_1_2"/>
    <property type="match status" value="1"/>
</dbReference>
<evidence type="ECO:0000256" key="4">
    <source>
        <dbReference type="ARBA" id="ARBA00022576"/>
    </source>
</evidence>
<evidence type="ECO:0000256" key="2">
    <source>
        <dbReference type="ARBA" id="ARBA00007970"/>
    </source>
</evidence>
<dbReference type="AlphaFoldDB" id="A0A498R4X1"/>
<protein>
    <recommendedName>
        <fullName evidence="9">Histidinol-phosphate aminotransferase</fullName>
        <ecNumber evidence="9">2.6.1.9</ecNumber>
    </recommendedName>
    <alternativeName>
        <fullName evidence="9">Imidazole acetol-phosphate transaminase</fullName>
    </alternativeName>
</protein>
<dbReference type="InterPro" id="IPR005861">
    <property type="entry name" value="HisP_aminotrans"/>
</dbReference>
<dbReference type="RefSeq" id="WP_122626831.1">
    <property type="nucleotide sequence ID" value="NZ_UPPP01000059.1"/>
</dbReference>
<dbReference type="InterPro" id="IPR001917">
    <property type="entry name" value="Aminotrans_II_pyridoxalP_BS"/>
</dbReference>
<keyword evidence="8 9" id="KW-0368">Histidine biosynthesis</keyword>
<evidence type="ECO:0000256" key="8">
    <source>
        <dbReference type="ARBA" id="ARBA00023102"/>
    </source>
</evidence>
<dbReference type="InterPro" id="IPR004839">
    <property type="entry name" value="Aminotransferase_I/II_large"/>
</dbReference>
<dbReference type="InterPro" id="IPR015421">
    <property type="entry name" value="PyrdxlP-dep_Trfase_major"/>
</dbReference>
<accession>A0A498R4X1</accession>
<dbReference type="InterPro" id="IPR015424">
    <property type="entry name" value="PyrdxlP-dep_Trfase"/>
</dbReference>
<evidence type="ECO:0000256" key="6">
    <source>
        <dbReference type="ARBA" id="ARBA00022679"/>
    </source>
</evidence>
<evidence type="ECO:0000313" key="12">
    <source>
        <dbReference type="Proteomes" id="UP000277811"/>
    </source>
</evidence>